<protein>
    <submittedName>
        <fullName evidence="1">Uncharacterized protein</fullName>
    </submittedName>
</protein>
<dbReference type="OrthoDB" id="10648945at2759"/>
<evidence type="ECO:0000313" key="2">
    <source>
        <dbReference type="Proteomes" id="UP000887226"/>
    </source>
</evidence>
<dbReference type="AlphaFoldDB" id="A0A9P7Z9T7"/>
<organism evidence="1 2">
    <name type="scientific">Calycina marina</name>
    <dbReference type="NCBI Taxonomy" id="1763456"/>
    <lineage>
        <taxon>Eukaryota</taxon>
        <taxon>Fungi</taxon>
        <taxon>Dikarya</taxon>
        <taxon>Ascomycota</taxon>
        <taxon>Pezizomycotina</taxon>
        <taxon>Leotiomycetes</taxon>
        <taxon>Helotiales</taxon>
        <taxon>Pezizellaceae</taxon>
        <taxon>Calycina</taxon>
    </lineage>
</organism>
<dbReference type="EMBL" id="MU253768">
    <property type="protein sequence ID" value="KAG9247595.1"/>
    <property type="molecule type" value="Genomic_DNA"/>
</dbReference>
<name>A0A9P7Z9T7_9HELO</name>
<gene>
    <name evidence="1" type="ORF">BJ878DRAFT_477254</name>
</gene>
<proteinExistence type="predicted"/>
<dbReference type="Proteomes" id="UP000887226">
    <property type="component" value="Unassembled WGS sequence"/>
</dbReference>
<reference evidence="1" key="1">
    <citation type="journal article" date="2021" name="IMA Fungus">
        <title>Genomic characterization of three marine fungi, including Emericellopsis atlantica sp. nov. with signatures of a generalist lifestyle and marine biomass degradation.</title>
        <authorList>
            <person name="Hagestad O.C."/>
            <person name="Hou L."/>
            <person name="Andersen J.H."/>
            <person name="Hansen E.H."/>
            <person name="Altermark B."/>
            <person name="Li C."/>
            <person name="Kuhnert E."/>
            <person name="Cox R.J."/>
            <person name="Crous P.W."/>
            <person name="Spatafora J.W."/>
            <person name="Lail K."/>
            <person name="Amirebrahimi M."/>
            <person name="Lipzen A."/>
            <person name="Pangilinan J."/>
            <person name="Andreopoulos W."/>
            <person name="Hayes R.D."/>
            <person name="Ng V."/>
            <person name="Grigoriev I.V."/>
            <person name="Jackson S.A."/>
            <person name="Sutton T.D.S."/>
            <person name="Dobson A.D.W."/>
            <person name="Rama T."/>
        </authorList>
    </citation>
    <scope>NUCLEOTIDE SEQUENCE</scope>
    <source>
        <strain evidence="1">TRa3180A</strain>
    </source>
</reference>
<comment type="caution">
    <text evidence="1">The sequence shown here is derived from an EMBL/GenBank/DDBJ whole genome shotgun (WGS) entry which is preliminary data.</text>
</comment>
<evidence type="ECO:0000313" key="1">
    <source>
        <dbReference type="EMBL" id="KAG9247595.1"/>
    </source>
</evidence>
<accession>A0A9P7Z9T7</accession>
<sequence>MYLLQKETQSEPSIAQGSKFTRSMSRLSLMLSASDLEETRSEPAIAQGSRFTRSISRLSLMFNASDLEEEARSLEEPQSLPVTGIQRRSFRDMFLGLFSLTPKQLINTRPEARLRDRARTMSMMSVWSTRDDSIIPGRSESIDVAPQIQLTETFKFSVTCPEEREDHHRRDSKFSSFASLQDSVFSNFSNARSSASSTYFASSHPVILCSRDLAKLQSLTRRAARSVKEQDYLIAALSGNLAHCLMHKENFTCFNVRLSIEWRVQITEMCTVLRRLVARMFMRKLVFTQRSAHLLAAIGEQLAHAETSKRQLDGVAVLANVEILKENVGNQQTFDQEVRNCLVPPCEDLRFPASTAERAGLKRFVAFLDERLARLDISYEKTKAVVMEIESRVRELQR</sequence>
<keyword evidence="2" id="KW-1185">Reference proteome</keyword>